<accession>A0AAV6WS50</accession>
<dbReference type="InterPro" id="IPR001048">
    <property type="entry name" value="Asp/Glu/Uridylate_kinase"/>
</dbReference>
<dbReference type="GO" id="GO:0003991">
    <property type="term" value="F:acetylglutamate kinase activity"/>
    <property type="evidence" value="ECO:0007669"/>
    <property type="project" value="TreeGrafter"/>
</dbReference>
<dbReference type="SUPFAM" id="SSF53633">
    <property type="entry name" value="Carbamate kinase-like"/>
    <property type="match status" value="3"/>
</dbReference>
<feature type="domain" description="Aspartate/glutamate/uridylate kinase" evidence="2">
    <location>
        <begin position="266"/>
        <end position="359"/>
    </location>
</feature>
<evidence type="ECO:0000256" key="1">
    <source>
        <dbReference type="ARBA" id="ARBA00022679"/>
    </source>
</evidence>
<keyword evidence="1" id="KW-0808">Transferase</keyword>
<dbReference type="GO" id="GO:0009534">
    <property type="term" value="C:chloroplast thylakoid"/>
    <property type="evidence" value="ECO:0007669"/>
    <property type="project" value="TreeGrafter"/>
</dbReference>
<feature type="domain" description="Aspartate/glutamate/uridylate kinase" evidence="2">
    <location>
        <begin position="434"/>
        <end position="509"/>
    </location>
</feature>
<proteinExistence type="predicted"/>
<keyword evidence="4" id="KW-1185">Reference proteome</keyword>
<dbReference type="EMBL" id="WHWC01000013">
    <property type="protein sequence ID" value="KAG8371705.1"/>
    <property type="molecule type" value="Genomic_DNA"/>
</dbReference>
<dbReference type="Pfam" id="PF00696">
    <property type="entry name" value="AA_kinase"/>
    <property type="match status" value="3"/>
</dbReference>
<dbReference type="PANTHER" id="PTHR23342">
    <property type="entry name" value="N-ACETYLGLUTAMATE SYNTHASE"/>
    <property type="match status" value="1"/>
</dbReference>
<gene>
    <name evidence="3" type="ORF">BUALT_Bualt13G0116000</name>
</gene>
<dbReference type="PANTHER" id="PTHR23342:SF0">
    <property type="entry name" value="N-ACETYLGLUTAMATE SYNTHASE, MITOCHONDRIAL"/>
    <property type="match status" value="1"/>
</dbReference>
<name>A0AAV6WS50_9LAMI</name>
<dbReference type="AlphaFoldDB" id="A0AAV6WS50"/>
<dbReference type="Gene3D" id="3.40.1160.10">
    <property type="entry name" value="Acetylglutamate kinase-like"/>
    <property type="match status" value="5"/>
</dbReference>
<protein>
    <recommendedName>
        <fullName evidence="2">Aspartate/glutamate/uridylate kinase domain-containing protein</fullName>
    </recommendedName>
</protein>
<sequence>MQNALDGKDSYINDLVRLSHAEIKLVVVHGNHEIKHGVNDFPLKSNLDTTLLFEHLEHNPIVMYDVSLMFVDDGQTLYCVDVNLAAAKVAIKVGAEKLIMLTNVASILEEVDDPKSLVENINFKGVKKMIEEGRISGEMLMKAQSCLKALLGAPHSKTNWHELRCLSDKNSTTVSLENSPVVDGILRKIIVVKIGGKTMQNALDGKDFYINDFVRLSHAGIKLVVVHGIAEIKGGVNDSPLEINVDPTLLFENLEHTPIFVYDVSFVLGDDGQTLYFVDVNLATAEVAIKVGAVKLIMLTDVAGILEEVDDPKSLVKNIDFKGVKKMIEEGQISGEMLMNAQNCLKAFLGDVLKAAIVNGGLNHSLLVEIRTEEGVVKVGGEAMENALNGKDSYINDLVHLSHAGIKLVVVHGKSEIKRGVNDFPLEINTLYCVDVNLVAAEVAIKVRVEKLFMLTDVASILEEVDDPKSLVKNIDFKGVRKTIEEGQISGEMLMKAQSCLKALLGGIPKAAIVKGGLNHMLLVEILTEKGGTKTTLVE</sequence>
<organism evidence="3 4">
    <name type="scientific">Buddleja alternifolia</name>
    <dbReference type="NCBI Taxonomy" id="168488"/>
    <lineage>
        <taxon>Eukaryota</taxon>
        <taxon>Viridiplantae</taxon>
        <taxon>Streptophyta</taxon>
        <taxon>Embryophyta</taxon>
        <taxon>Tracheophyta</taxon>
        <taxon>Spermatophyta</taxon>
        <taxon>Magnoliopsida</taxon>
        <taxon>eudicotyledons</taxon>
        <taxon>Gunneridae</taxon>
        <taxon>Pentapetalae</taxon>
        <taxon>asterids</taxon>
        <taxon>lamiids</taxon>
        <taxon>Lamiales</taxon>
        <taxon>Scrophulariaceae</taxon>
        <taxon>Buddlejeae</taxon>
        <taxon>Buddleja</taxon>
    </lineage>
</organism>
<feature type="domain" description="Aspartate/glutamate/uridylate kinase" evidence="2">
    <location>
        <begin position="69"/>
        <end position="150"/>
    </location>
</feature>
<dbReference type="InterPro" id="IPR036393">
    <property type="entry name" value="AceGlu_kinase-like_sf"/>
</dbReference>
<evidence type="ECO:0000313" key="3">
    <source>
        <dbReference type="EMBL" id="KAG8371705.1"/>
    </source>
</evidence>
<dbReference type="Proteomes" id="UP000826271">
    <property type="component" value="Unassembled WGS sequence"/>
</dbReference>
<comment type="caution">
    <text evidence="3">The sequence shown here is derived from an EMBL/GenBank/DDBJ whole genome shotgun (WGS) entry which is preliminary data.</text>
</comment>
<evidence type="ECO:0000313" key="4">
    <source>
        <dbReference type="Proteomes" id="UP000826271"/>
    </source>
</evidence>
<reference evidence="3" key="1">
    <citation type="submission" date="2019-10" db="EMBL/GenBank/DDBJ databases">
        <authorList>
            <person name="Zhang R."/>
            <person name="Pan Y."/>
            <person name="Wang J."/>
            <person name="Ma R."/>
            <person name="Yu S."/>
        </authorList>
    </citation>
    <scope>NUCLEOTIDE SEQUENCE</scope>
    <source>
        <strain evidence="3">LA-IB0</strain>
        <tissue evidence="3">Leaf</tissue>
    </source>
</reference>
<evidence type="ECO:0000259" key="2">
    <source>
        <dbReference type="Pfam" id="PF00696"/>
    </source>
</evidence>
<dbReference type="GO" id="GO:0006526">
    <property type="term" value="P:L-arginine biosynthetic process"/>
    <property type="evidence" value="ECO:0007669"/>
    <property type="project" value="TreeGrafter"/>
</dbReference>